<name>A0A089ZH83_METFO</name>
<organism evidence="7 8">
    <name type="scientific">Methanobacterium formicicum</name>
    <dbReference type="NCBI Taxonomy" id="2162"/>
    <lineage>
        <taxon>Archaea</taxon>
        <taxon>Methanobacteriati</taxon>
        <taxon>Methanobacteriota</taxon>
        <taxon>Methanomada group</taxon>
        <taxon>Methanobacteria</taxon>
        <taxon>Methanobacteriales</taxon>
        <taxon>Methanobacteriaceae</taxon>
        <taxon>Methanobacterium</taxon>
    </lineage>
</organism>
<dbReference type="GO" id="GO:0005524">
    <property type="term" value="F:ATP binding"/>
    <property type="evidence" value="ECO:0007669"/>
    <property type="project" value="UniProtKB-UniRule"/>
</dbReference>
<dbReference type="PANTHER" id="PTHR43055">
    <property type="entry name" value="FORMATE-DEPENDENT PHOSPHORIBOSYLGLYCINAMIDE FORMYLTRANSFERASE"/>
    <property type="match status" value="1"/>
</dbReference>
<dbReference type="PIRSF" id="PIRSF016817">
    <property type="entry name" value="UCP016817_carboligase"/>
    <property type="match status" value="1"/>
</dbReference>
<accession>A0A089ZH83</accession>
<comment type="cofactor">
    <cofactor evidence="1">
        <name>Mn(2+)</name>
        <dbReference type="ChEBI" id="CHEBI:29035"/>
    </cofactor>
</comment>
<evidence type="ECO:0000313" key="7">
    <source>
        <dbReference type="EMBL" id="AIS31663.1"/>
    </source>
</evidence>
<sequence length="401" mass="43696">MENILVVGVNTRAVACSLKRLGYTVYSADYFGTVDLRSCADWVESILDQKPGISCGRFSENFNPNLLREIALEMVGDVDGVISLAGSSPSWFPSRKIIGNMEVDGVEDKFALFQRLNKYFNVSPTYLPSDNAEVWEIISNAPEKKFILKPRSGAGGYGVRILQGHGSGVTGLPEEVNLSQWLLQEFIEGENVSASVLSTPDEAHTILTTKQIIGDCTLGQKEPFGYCGNLVPYPRGLVNEGDKVSHGELAPTNLDQKISQMATKVVDHLSLVGSNGVDFINQNGELYVIEVNPRVQGTWECAELSLNLNMAQAHLEACQGQLPEVPPPQKFAVKMVVHALERSLVGDLHFPGVYDLPHPGVIIEEGEPMVTVLSTGPTPEAIMTSAQKKVDQLYRAVSPDI</sequence>
<dbReference type="OrthoDB" id="11959at2157"/>
<reference evidence="7 8" key="1">
    <citation type="submission" date="2013-12" db="EMBL/GenBank/DDBJ databases">
        <title>The complete genome sequence of Methanobacterium sp. BRM9.</title>
        <authorList>
            <consortium name="Pastoral Greenhouse Gas Research Consortium"/>
            <person name="Kelly W.J."/>
            <person name="Leahy S.C."/>
            <person name="Perry R."/>
            <person name="Li D."/>
            <person name="Altermann E."/>
            <person name="Lambie S.C."/>
            <person name="Attwood G.T."/>
        </authorList>
    </citation>
    <scope>NUCLEOTIDE SEQUENCE [LARGE SCALE GENOMIC DNA]</scope>
    <source>
        <strain evidence="7 8">BRM9</strain>
    </source>
</reference>
<dbReference type="PROSITE" id="PS50975">
    <property type="entry name" value="ATP_GRASP"/>
    <property type="match status" value="1"/>
</dbReference>
<proteinExistence type="predicted"/>
<dbReference type="GO" id="GO:0005829">
    <property type="term" value="C:cytosol"/>
    <property type="evidence" value="ECO:0007669"/>
    <property type="project" value="TreeGrafter"/>
</dbReference>
<protein>
    <submittedName>
        <fullName evidence="7">ATP-grasp domain-containing protein</fullName>
    </submittedName>
</protein>
<dbReference type="InterPro" id="IPR003806">
    <property type="entry name" value="ATP-grasp_PylC-type"/>
</dbReference>
<dbReference type="InterPro" id="IPR005479">
    <property type="entry name" value="CPAse_ATP-bd"/>
</dbReference>
<dbReference type="KEGG" id="mfc:BRM9_0846"/>
<dbReference type="Pfam" id="PF02655">
    <property type="entry name" value="ATP-grasp_3"/>
    <property type="match status" value="1"/>
</dbReference>
<dbReference type="PROSITE" id="PS00867">
    <property type="entry name" value="CPSASE_2"/>
    <property type="match status" value="1"/>
</dbReference>
<evidence type="ECO:0000259" key="6">
    <source>
        <dbReference type="PROSITE" id="PS50975"/>
    </source>
</evidence>
<keyword evidence="3 5" id="KW-0547">Nucleotide-binding</keyword>
<dbReference type="GeneID" id="24792000"/>
<dbReference type="RefSeq" id="WP_048085933.1">
    <property type="nucleotide sequence ID" value="NZ_CP006933.1"/>
</dbReference>
<evidence type="ECO:0000256" key="3">
    <source>
        <dbReference type="ARBA" id="ARBA00022741"/>
    </source>
</evidence>
<evidence type="ECO:0000256" key="1">
    <source>
        <dbReference type="ARBA" id="ARBA00001936"/>
    </source>
</evidence>
<evidence type="ECO:0000313" key="8">
    <source>
        <dbReference type="Proteomes" id="UP000029661"/>
    </source>
</evidence>
<evidence type="ECO:0000256" key="5">
    <source>
        <dbReference type="PROSITE-ProRule" id="PRU00409"/>
    </source>
</evidence>
<dbReference type="EMBL" id="CP006933">
    <property type="protein sequence ID" value="AIS31663.1"/>
    <property type="molecule type" value="Genomic_DNA"/>
</dbReference>
<dbReference type="GO" id="GO:0016874">
    <property type="term" value="F:ligase activity"/>
    <property type="evidence" value="ECO:0007669"/>
    <property type="project" value="UniProtKB-KW"/>
</dbReference>
<keyword evidence="4 5" id="KW-0067">ATP-binding</keyword>
<dbReference type="AlphaFoldDB" id="A0A089ZH83"/>
<dbReference type="PANTHER" id="PTHR43055:SF1">
    <property type="entry name" value="FORMATE-DEPENDENT PHOSPHORIBOSYLGLYCINAMIDE FORMYLTRANSFERASE"/>
    <property type="match status" value="1"/>
</dbReference>
<gene>
    <name evidence="7" type="ORF">BRM9_0846</name>
</gene>
<evidence type="ECO:0000256" key="2">
    <source>
        <dbReference type="ARBA" id="ARBA00022598"/>
    </source>
</evidence>
<dbReference type="Proteomes" id="UP000029661">
    <property type="component" value="Chromosome"/>
</dbReference>
<dbReference type="SUPFAM" id="SSF56059">
    <property type="entry name" value="Glutathione synthetase ATP-binding domain-like"/>
    <property type="match status" value="1"/>
</dbReference>
<dbReference type="GO" id="GO:0046872">
    <property type="term" value="F:metal ion binding"/>
    <property type="evidence" value="ECO:0007669"/>
    <property type="project" value="InterPro"/>
</dbReference>
<keyword evidence="2" id="KW-0436">Ligase</keyword>
<dbReference type="InterPro" id="IPR011761">
    <property type="entry name" value="ATP-grasp"/>
</dbReference>
<evidence type="ECO:0000256" key="4">
    <source>
        <dbReference type="ARBA" id="ARBA00022840"/>
    </source>
</evidence>
<dbReference type="STRING" id="2162.BRM9_0846"/>
<dbReference type="InterPro" id="IPR016677">
    <property type="entry name" value="UCP016817_carboligase"/>
</dbReference>
<dbReference type="Gene3D" id="3.30.470.20">
    <property type="entry name" value="ATP-grasp fold, B domain"/>
    <property type="match status" value="1"/>
</dbReference>
<feature type="domain" description="ATP-grasp" evidence="6">
    <location>
        <begin position="113"/>
        <end position="319"/>
    </location>
</feature>